<evidence type="ECO:0000313" key="3">
    <source>
        <dbReference type="Proteomes" id="UP000594759"/>
    </source>
</evidence>
<dbReference type="KEGG" id="pex:IZT61_00585"/>
<keyword evidence="1" id="KW-0812">Transmembrane</keyword>
<name>A0A7S9PZC9_9SPHI</name>
<gene>
    <name evidence="2" type="ORF">IZT61_00585</name>
</gene>
<reference evidence="2 3" key="1">
    <citation type="submission" date="2020-11" db="EMBL/GenBank/DDBJ databases">
        <title>Pedobacter endophytica, an endophytic bacteria isolated form Carex pumila.</title>
        <authorList>
            <person name="Peng Y."/>
            <person name="Jiang L."/>
            <person name="Lee J."/>
        </authorList>
    </citation>
    <scope>NUCLEOTIDE SEQUENCE [LARGE SCALE GENOMIC DNA]</scope>
    <source>
        <strain evidence="2 3">JBR3-12</strain>
    </source>
</reference>
<protein>
    <submittedName>
        <fullName evidence="2">Uncharacterized protein</fullName>
    </submittedName>
</protein>
<dbReference type="RefSeq" id="WP_196099278.1">
    <property type="nucleotide sequence ID" value="NZ_CP064939.1"/>
</dbReference>
<dbReference type="AlphaFoldDB" id="A0A7S9PZC9"/>
<evidence type="ECO:0000256" key="1">
    <source>
        <dbReference type="SAM" id="Phobius"/>
    </source>
</evidence>
<evidence type="ECO:0000313" key="2">
    <source>
        <dbReference type="EMBL" id="QPH39815.1"/>
    </source>
</evidence>
<feature type="transmembrane region" description="Helical" evidence="1">
    <location>
        <begin position="6"/>
        <end position="25"/>
    </location>
</feature>
<keyword evidence="3" id="KW-1185">Reference proteome</keyword>
<proteinExistence type="predicted"/>
<organism evidence="2 3">
    <name type="scientific">Pedobacter endophyticus</name>
    <dbReference type="NCBI Taxonomy" id="2789740"/>
    <lineage>
        <taxon>Bacteria</taxon>
        <taxon>Pseudomonadati</taxon>
        <taxon>Bacteroidota</taxon>
        <taxon>Sphingobacteriia</taxon>
        <taxon>Sphingobacteriales</taxon>
        <taxon>Sphingobacteriaceae</taxon>
        <taxon>Pedobacter</taxon>
    </lineage>
</organism>
<dbReference type="EMBL" id="CP064939">
    <property type="protein sequence ID" value="QPH39815.1"/>
    <property type="molecule type" value="Genomic_DNA"/>
</dbReference>
<sequence length="148" mass="17101">MKTTRHLVWMHFLLIGISAMLNVGCGKVDYIKEADFYFTNNTDHSITYKQGFEKYSMTPNSTIVINKTQSSSKDVNSSFDVPFFDENGSIDPFIIKFDNTKCLLNTPDTPHSLLNINSYQNDGKIGERKYQFTYTFTEEDYERAIDCK</sequence>
<dbReference type="Proteomes" id="UP000594759">
    <property type="component" value="Chromosome"/>
</dbReference>
<keyword evidence="1" id="KW-0472">Membrane</keyword>
<accession>A0A7S9PZC9</accession>
<keyword evidence="1" id="KW-1133">Transmembrane helix</keyword>